<dbReference type="Pfam" id="PF13519">
    <property type="entry name" value="VWA_2"/>
    <property type="match status" value="1"/>
</dbReference>
<keyword evidence="6" id="KW-1185">Reference proteome</keyword>
<dbReference type="Pfam" id="PF07705">
    <property type="entry name" value="CARDB"/>
    <property type="match status" value="1"/>
</dbReference>
<feature type="domain" description="VWFA" evidence="4">
    <location>
        <begin position="95"/>
        <end position="205"/>
    </location>
</feature>
<reference evidence="5 6" key="1">
    <citation type="submission" date="2019-02" db="EMBL/GenBank/DDBJ databases">
        <title>Deep-cultivation of Planctomycetes and their phenomic and genomic characterization uncovers novel biology.</title>
        <authorList>
            <person name="Wiegand S."/>
            <person name="Jogler M."/>
            <person name="Boedeker C."/>
            <person name="Pinto D."/>
            <person name="Vollmers J."/>
            <person name="Rivas-Marin E."/>
            <person name="Kohn T."/>
            <person name="Peeters S.H."/>
            <person name="Heuer A."/>
            <person name="Rast P."/>
            <person name="Oberbeckmann S."/>
            <person name="Bunk B."/>
            <person name="Jeske O."/>
            <person name="Meyerdierks A."/>
            <person name="Storesund J.E."/>
            <person name="Kallscheuer N."/>
            <person name="Luecker S."/>
            <person name="Lage O.M."/>
            <person name="Pohl T."/>
            <person name="Merkel B.J."/>
            <person name="Hornburger P."/>
            <person name="Mueller R.-W."/>
            <person name="Bruemmer F."/>
            <person name="Labrenz M."/>
            <person name="Spormann A.M."/>
            <person name="Op Den Camp H."/>
            <person name="Overmann J."/>
            <person name="Amann R."/>
            <person name="Jetten M.S.M."/>
            <person name="Mascher T."/>
            <person name="Medema M.H."/>
            <person name="Devos D.P."/>
            <person name="Kaster A.-K."/>
            <person name="Ovreas L."/>
            <person name="Rohde M."/>
            <person name="Galperin M.Y."/>
            <person name="Jogler C."/>
        </authorList>
    </citation>
    <scope>NUCLEOTIDE SEQUENCE [LARGE SCALE GENOMIC DNA]</scope>
    <source>
        <strain evidence="5 6">KOR34</strain>
    </source>
</reference>
<dbReference type="InterPro" id="IPR036465">
    <property type="entry name" value="vWFA_dom_sf"/>
</dbReference>
<dbReference type="Gene3D" id="3.40.50.410">
    <property type="entry name" value="von Willebrand factor, type A domain"/>
    <property type="match status" value="1"/>
</dbReference>
<keyword evidence="1" id="KW-0472">Membrane</keyword>
<dbReference type="InterPro" id="IPR002035">
    <property type="entry name" value="VWF_A"/>
</dbReference>
<accession>A0A5C5VAI9</accession>
<evidence type="ECO:0000313" key="5">
    <source>
        <dbReference type="EMBL" id="TWT35568.1"/>
    </source>
</evidence>
<dbReference type="InterPro" id="IPR024163">
    <property type="entry name" value="Aerotolerance_reg_N"/>
</dbReference>
<evidence type="ECO:0000256" key="1">
    <source>
        <dbReference type="SAM" id="Phobius"/>
    </source>
</evidence>
<dbReference type="Gene3D" id="3.40.50.880">
    <property type="match status" value="1"/>
</dbReference>
<dbReference type="OrthoDB" id="237862at2"/>
<dbReference type="InterPro" id="IPR029062">
    <property type="entry name" value="Class_I_gatase-like"/>
</dbReference>
<proteinExistence type="predicted"/>
<feature type="transmembrane region" description="Helical" evidence="1">
    <location>
        <begin position="6"/>
        <end position="25"/>
    </location>
</feature>
<organism evidence="5 6">
    <name type="scientific">Posidoniimonas corsicana</name>
    <dbReference type="NCBI Taxonomy" id="1938618"/>
    <lineage>
        <taxon>Bacteria</taxon>
        <taxon>Pseudomonadati</taxon>
        <taxon>Planctomycetota</taxon>
        <taxon>Planctomycetia</taxon>
        <taxon>Pirellulales</taxon>
        <taxon>Lacipirellulaceae</taxon>
        <taxon>Posidoniimonas</taxon>
    </lineage>
</organism>
<protein>
    <recommendedName>
        <fullName evidence="7">VWFA domain-containing protein</fullName>
    </recommendedName>
</protein>
<dbReference type="PANTHER" id="PTHR37464:SF1">
    <property type="entry name" value="BLL2463 PROTEIN"/>
    <property type="match status" value="1"/>
</dbReference>
<dbReference type="SUPFAM" id="SSF53300">
    <property type="entry name" value="vWA-like"/>
    <property type="match status" value="1"/>
</dbReference>
<dbReference type="InterPro" id="IPR013783">
    <property type="entry name" value="Ig-like_fold"/>
</dbReference>
<dbReference type="AlphaFoldDB" id="A0A5C5VAI9"/>
<dbReference type="Pfam" id="PF07584">
    <property type="entry name" value="BatA"/>
    <property type="match status" value="1"/>
</dbReference>
<evidence type="ECO:0000259" key="2">
    <source>
        <dbReference type="Pfam" id="PF07584"/>
    </source>
</evidence>
<evidence type="ECO:0000313" key="6">
    <source>
        <dbReference type="Proteomes" id="UP000316714"/>
    </source>
</evidence>
<keyword evidence="1" id="KW-1133">Transmembrane helix</keyword>
<feature type="transmembrane region" description="Helical" evidence="1">
    <location>
        <begin position="57"/>
        <end position="75"/>
    </location>
</feature>
<keyword evidence="1" id="KW-0812">Transmembrane</keyword>
<dbReference type="RefSeq" id="WP_146561845.1">
    <property type="nucleotide sequence ID" value="NZ_SIHJ01000001.1"/>
</dbReference>
<sequence length="724" mass="76722">MTFAFPSLLWLGIPFLAGVLAIHLLNLRRQKPIQWAAMEFLLESERINKAWINLRQWLLLAVRMLVIAAAVFALAKPQLKKFTLAALADSRVSHIVILDDSYSMSDEHGAGSVWGDAVAAVDRVLEFAASHPQHQVTLLRASHAGPDEALLGEGEQDIGRLRALLADWRPSQQPAALAPAMAGAVQLTEAAPTGARRIVYVVTDGRRSEVEPLNDSAQRVERLQEAGAEVRWVACAATHSPNLTLSSLEPLPGPLAAGVELRMRVRVTNHGPGTATDVLVQVARDGRSSPAIEIGAIEAGQTAERQFSVLFRDPGPHRVTARLDADAVVEDNARYCSVDLAPERKVLLVDGSPEGREGVPYAAALRPNPRINTGWQPEVVAAEKISGATAFGQYAAVFLLDVPRLSDTTAAALVEYVRGGGGLFMSLGENADRDFYNQQLLGDRPQAIAKVELLKQGRPPLGEGGDMTVTEHPVFGVFSGDRNTFLSLVAVNYLHNCSPVDIGGRARVIASHTSGAPLVVESQLGEGRAVVMLTAAGQKQRQDESWSNLSTLPVFPVLALELAAHLAEPRLSPDPLEVGGTWNLPTGGDSGGPRVRISRVERGVAELVTEASHDEFATRGGPTAAGYYRIEPAGRSADEIVVVAANVDPAEGDLRLPADGELADALGRVGVSVETAVALSASSGEDGPSPIPPLLALLVVGLLLGEQALGVAASYHQESRGGAA</sequence>
<dbReference type="Proteomes" id="UP000316714">
    <property type="component" value="Unassembled WGS sequence"/>
</dbReference>
<dbReference type="InterPro" id="IPR011933">
    <property type="entry name" value="Double_TM_dom"/>
</dbReference>
<dbReference type="Gene3D" id="2.60.40.10">
    <property type="entry name" value="Immunoglobulins"/>
    <property type="match status" value="1"/>
</dbReference>
<comment type="caution">
    <text evidence="5">The sequence shown here is derived from an EMBL/GenBank/DDBJ whole genome shotgun (WGS) entry which is preliminary data.</text>
</comment>
<dbReference type="InterPro" id="IPR011635">
    <property type="entry name" value="CARDB"/>
</dbReference>
<dbReference type="EMBL" id="SIHJ01000001">
    <property type="protein sequence ID" value="TWT35568.1"/>
    <property type="molecule type" value="Genomic_DNA"/>
</dbReference>
<gene>
    <name evidence="5" type="ORF">KOR34_04610</name>
</gene>
<name>A0A5C5VAI9_9BACT</name>
<dbReference type="NCBIfam" id="TIGR02226">
    <property type="entry name" value="two_anch"/>
    <property type="match status" value="1"/>
</dbReference>
<dbReference type="PANTHER" id="PTHR37464">
    <property type="entry name" value="BLL2463 PROTEIN"/>
    <property type="match status" value="1"/>
</dbReference>
<dbReference type="SUPFAM" id="SSF52317">
    <property type="entry name" value="Class I glutamine amidotransferase-like"/>
    <property type="match status" value="1"/>
</dbReference>
<feature type="domain" description="Aerotolerance regulator N-terminal" evidence="2">
    <location>
        <begin position="1"/>
        <end position="77"/>
    </location>
</feature>
<feature type="domain" description="CARDB" evidence="3">
    <location>
        <begin position="241"/>
        <end position="331"/>
    </location>
</feature>
<evidence type="ECO:0000259" key="3">
    <source>
        <dbReference type="Pfam" id="PF07705"/>
    </source>
</evidence>
<evidence type="ECO:0008006" key="7">
    <source>
        <dbReference type="Google" id="ProtNLM"/>
    </source>
</evidence>
<evidence type="ECO:0000259" key="4">
    <source>
        <dbReference type="Pfam" id="PF13519"/>
    </source>
</evidence>